<dbReference type="PROSITE" id="PS50966">
    <property type="entry name" value="ZF_SWIM"/>
    <property type="match status" value="1"/>
</dbReference>
<proteinExistence type="predicted"/>
<name>N8Y3M4_9GAMM</name>
<dbReference type="InterPro" id="IPR007527">
    <property type="entry name" value="Znf_SWIM"/>
</dbReference>
<sequence>MLSTQSAPTTQNNAFESIVQNNKGLRANAVSTFADQRRARDEKYKGDAQSIAPVFLRPQDINKSIEYGVDRVFTTTLGGIKRFVTRDDLIAFKQNIAVIGDRFKKGITAKQIISLSLPVDVERANEQINLTLPHSHKGGVFHFITNASKDSKDTHHHVHVQFASFKRLASNESKIPLLTTKEKLNHGRLRFECDCGRHNYWYRYMATIGGYGYGRKELGYPKEKNPELAGVACKHIIAVMGYLLSGAGYAYMHGAVTKAQKKNANTRITTDTKTLNQHLNDQKTNPTPSAVGIQAIKTREVKIRVKRLTNHYQAQVVNQIENKMRHVSSTKAKAIADWIALRRLKKLKELGVISGTEYSKMTKK</sequence>
<evidence type="ECO:0000313" key="4">
    <source>
        <dbReference type="Proteomes" id="UP000018438"/>
    </source>
</evidence>
<protein>
    <recommendedName>
        <fullName evidence="2">SWIM-type domain-containing protein</fullName>
    </recommendedName>
</protein>
<dbReference type="PATRIC" id="fig|1217675.3.peg.467"/>
<feature type="domain" description="SWIM-type" evidence="2">
    <location>
        <begin position="178"/>
        <end position="244"/>
    </location>
</feature>
<dbReference type="GO" id="GO:0008270">
    <property type="term" value="F:zinc ion binding"/>
    <property type="evidence" value="ECO:0007669"/>
    <property type="project" value="UniProtKB-KW"/>
</dbReference>
<dbReference type="RefSeq" id="WP_004812464.1">
    <property type="nucleotide sequence ID" value="NZ_KB849450.1"/>
</dbReference>
<gene>
    <name evidence="3" type="ORF">F965_00486</name>
</gene>
<dbReference type="HOGENOM" id="CLU_064883_0_0_6"/>
<evidence type="ECO:0000256" key="1">
    <source>
        <dbReference type="PROSITE-ProRule" id="PRU00325"/>
    </source>
</evidence>
<keyword evidence="4" id="KW-1185">Reference proteome</keyword>
<comment type="caution">
    <text evidence="3">The sequence shown here is derived from an EMBL/GenBank/DDBJ whole genome shotgun (WGS) entry which is preliminary data.</text>
</comment>
<organism evidence="3 4">
    <name type="scientific">Acinetobacter schindleri NIPH 900</name>
    <dbReference type="NCBI Taxonomy" id="1217675"/>
    <lineage>
        <taxon>Bacteria</taxon>
        <taxon>Pseudomonadati</taxon>
        <taxon>Pseudomonadota</taxon>
        <taxon>Gammaproteobacteria</taxon>
        <taxon>Moraxellales</taxon>
        <taxon>Moraxellaceae</taxon>
        <taxon>Acinetobacter</taxon>
    </lineage>
</organism>
<accession>N8Y3M4</accession>
<evidence type="ECO:0000313" key="3">
    <source>
        <dbReference type="EMBL" id="ENV14243.1"/>
    </source>
</evidence>
<keyword evidence="1" id="KW-0862">Zinc</keyword>
<dbReference type="Proteomes" id="UP000018438">
    <property type="component" value="Unassembled WGS sequence"/>
</dbReference>
<keyword evidence="1" id="KW-0479">Metal-binding</keyword>
<reference evidence="3 4" key="1">
    <citation type="submission" date="2013-02" db="EMBL/GenBank/DDBJ databases">
        <title>The Genome Sequence of Acinetobacter schindleri NIPH 900.</title>
        <authorList>
            <consortium name="The Broad Institute Genome Sequencing Platform"/>
            <consortium name="The Broad Institute Genome Sequencing Center for Infectious Disease"/>
            <person name="Cerqueira G."/>
            <person name="Feldgarden M."/>
            <person name="Courvalin P."/>
            <person name="Perichon B."/>
            <person name="Grillot-Courvalin C."/>
            <person name="Clermont D."/>
            <person name="Rocha E."/>
            <person name="Yoon E.-J."/>
            <person name="Nemec A."/>
            <person name="Walker B."/>
            <person name="Young S.K."/>
            <person name="Zeng Q."/>
            <person name="Gargeya S."/>
            <person name="Fitzgerald M."/>
            <person name="Haas B."/>
            <person name="Abouelleil A."/>
            <person name="Alvarado L."/>
            <person name="Arachchi H.M."/>
            <person name="Berlin A.M."/>
            <person name="Chapman S.B."/>
            <person name="Dewar J."/>
            <person name="Goldberg J."/>
            <person name="Griggs A."/>
            <person name="Gujja S."/>
            <person name="Hansen M."/>
            <person name="Howarth C."/>
            <person name="Imamovic A."/>
            <person name="Larimer J."/>
            <person name="McCowan C."/>
            <person name="Murphy C."/>
            <person name="Neiman D."/>
            <person name="Pearson M."/>
            <person name="Priest M."/>
            <person name="Roberts A."/>
            <person name="Saif S."/>
            <person name="Shea T."/>
            <person name="Sisk P."/>
            <person name="Sykes S."/>
            <person name="Wortman J."/>
            <person name="Nusbaum C."/>
            <person name="Birren B."/>
        </authorList>
    </citation>
    <scope>NUCLEOTIDE SEQUENCE [LARGE SCALE GENOMIC DNA]</scope>
    <source>
        <strain evidence="3 4">NIPH 900</strain>
    </source>
</reference>
<dbReference type="EMBL" id="APPI01000010">
    <property type="protein sequence ID" value="ENV14243.1"/>
    <property type="molecule type" value="Genomic_DNA"/>
</dbReference>
<dbReference type="AlphaFoldDB" id="N8Y3M4"/>
<evidence type="ECO:0000259" key="2">
    <source>
        <dbReference type="PROSITE" id="PS50966"/>
    </source>
</evidence>
<keyword evidence="1" id="KW-0863">Zinc-finger</keyword>